<feature type="domain" description="G-protein coupled receptors family 1 profile" evidence="10">
    <location>
        <begin position="97"/>
        <end position="325"/>
    </location>
</feature>
<keyword evidence="4 8" id="KW-0297">G-protein coupled receptor</keyword>
<organism evidence="11 12">
    <name type="scientific">Dibothriocephalus latus</name>
    <name type="common">Fish tapeworm</name>
    <name type="synonym">Diphyllobothrium latum</name>
    <dbReference type="NCBI Taxonomy" id="60516"/>
    <lineage>
        <taxon>Eukaryota</taxon>
        <taxon>Metazoa</taxon>
        <taxon>Spiralia</taxon>
        <taxon>Lophotrochozoa</taxon>
        <taxon>Platyhelminthes</taxon>
        <taxon>Cestoda</taxon>
        <taxon>Eucestoda</taxon>
        <taxon>Diphyllobothriidea</taxon>
        <taxon>Diphyllobothriidae</taxon>
        <taxon>Dibothriocephalus</taxon>
    </lineage>
</organism>
<evidence type="ECO:0000256" key="5">
    <source>
        <dbReference type="ARBA" id="ARBA00023136"/>
    </source>
</evidence>
<dbReference type="SUPFAM" id="SSF81321">
    <property type="entry name" value="Family A G protein-coupled receptor-like"/>
    <property type="match status" value="1"/>
</dbReference>
<comment type="similarity">
    <text evidence="8">Belongs to the G-protein coupled receptor 1 family.</text>
</comment>
<evidence type="ECO:0000256" key="6">
    <source>
        <dbReference type="ARBA" id="ARBA00023170"/>
    </source>
</evidence>
<evidence type="ECO:0000256" key="9">
    <source>
        <dbReference type="SAM" id="Phobius"/>
    </source>
</evidence>
<feature type="transmembrane region" description="Helical" evidence="9">
    <location>
        <begin position="241"/>
        <end position="263"/>
    </location>
</feature>
<evidence type="ECO:0000256" key="1">
    <source>
        <dbReference type="ARBA" id="ARBA00004141"/>
    </source>
</evidence>
<feature type="transmembrane region" description="Helical" evidence="9">
    <location>
        <begin position="146"/>
        <end position="167"/>
    </location>
</feature>
<accession>A0A3P7M6J2</accession>
<dbReference type="PROSITE" id="PS00237">
    <property type="entry name" value="G_PROTEIN_RECEP_F1_1"/>
    <property type="match status" value="1"/>
</dbReference>
<dbReference type="AlphaFoldDB" id="A0A3P7M6J2"/>
<evidence type="ECO:0000256" key="2">
    <source>
        <dbReference type="ARBA" id="ARBA00022692"/>
    </source>
</evidence>
<dbReference type="Pfam" id="PF00001">
    <property type="entry name" value="7tm_1"/>
    <property type="match status" value="1"/>
</dbReference>
<protein>
    <recommendedName>
        <fullName evidence="10">G-protein coupled receptors family 1 profile domain-containing protein</fullName>
    </recommendedName>
</protein>
<dbReference type="Proteomes" id="UP000281553">
    <property type="component" value="Unassembled WGS sequence"/>
</dbReference>
<dbReference type="InterPro" id="IPR017452">
    <property type="entry name" value="GPCR_Rhodpsn_7TM"/>
</dbReference>
<evidence type="ECO:0000259" key="10">
    <source>
        <dbReference type="PROSITE" id="PS50262"/>
    </source>
</evidence>
<dbReference type="PRINTS" id="PR00237">
    <property type="entry name" value="GPCRRHODOPSN"/>
</dbReference>
<keyword evidence="12" id="KW-1185">Reference proteome</keyword>
<evidence type="ECO:0000313" key="11">
    <source>
        <dbReference type="EMBL" id="VDN13731.1"/>
    </source>
</evidence>
<evidence type="ECO:0000256" key="4">
    <source>
        <dbReference type="ARBA" id="ARBA00023040"/>
    </source>
</evidence>
<dbReference type="GO" id="GO:0016020">
    <property type="term" value="C:membrane"/>
    <property type="evidence" value="ECO:0007669"/>
    <property type="project" value="UniProtKB-SubCell"/>
</dbReference>
<feature type="transmembrane region" description="Helical" evidence="9">
    <location>
        <begin position="188"/>
        <end position="208"/>
    </location>
</feature>
<dbReference type="InterPro" id="IPR050125">
    <property type="entry name" value="GPCR_opsins"/>
</dbReference>
<dbReference type="OrthoDB" id="9996086at2759"/>
<dbReference type="PANTHER" id="PTHR24240">
    <property type="entry name" value="OPSIN"/>
    <property type="match status" value="1"/>
</dbReference>
<keyword evidence="2 8" id="KW-0812">Transmembrane</keyword>
<keyword evidence="3 9" id="KW-1133">Transmembrane helix</keyword>
<keyword evidence="7 8" id="KW-0807">Transducer</keyword>
<feature type="transmembrane region" description="Helical" evidence="9">
    <location>
        <begin position="41"/>
        <end position="65"/>
    </location>
</feature>
<proteinExistence type="inferred from homology"/>
<dbReference type="PROSITE" id="PS50262">
    <property type="entry name" value="G_PROTEIN_RECEP_F1_2"/>
    <property type="match status" value="1"/>
</dbReference>
<evidence type="ECO:0000256" key="8">
    <source>
        <dbReference type="RuleBase" id="RU000688"/>
    </source>
</evidence>
<evidence type="ECO:0000256" key="7">
    <source>
        <dbReference type="ARBA" id="ARBA00023224"/>
    </source>
</evidence>
<keyword evidence="6 8" id="KW-0675">Receptor</keyword>
<dbReference type="Gene3D" id="1.20.1070.10">
    <property type="entry name" value="Rhodopsin 7-helix transmembrane proteins"/>
    <property type="match status" value="1"/>
</dbReference>
<gene>
    <name evidence="11" type="ORF">DILT_LOCUS9562</name>
</gene>
<reference evidence="11 12" key="1">
    <citation type="submission" date="2018-11" db="EMBL/GenBank/DDBJ databases">
        <authorList>
            <consortium name="Pathogen Informatics"/>
        </authorList>
    </citation>
    <scope>NUCLEOTIDE SEQUENCE [LARGE SCALE GENOMIC DNA]</scope>
</reference>
<evidence type="ECO:0000313" key="12">
    <source>
        <dbReference type="Proteomes" id="UP000281553"/>
    </source>
</evidence>
<dbReference type="GO" id="GO:0004930">
    <property type="term" value="F:G protein-coupled receptor activity"/>
    <property type="evidence" value="ECO:0007669"/>
    <property type="project" value="UniProtKB-KW"/>
</dbReference>
<evidence type="ECO:0000256" key="3">
    <source>
        <dbReference type="ARBA" id="ARBA00022989"/>
    </source>
</evidence>
<dbReference type="EMBL" id="UYRU01057202">
    <property type="protein sequence ID" value="VDN13731.1"/>
    <property type="molecule type" value="Genomic_DNA"/>
</dbReference>
<name>A0A3P7M6J2_DIBLA</name>
<keyword evidence="5 9" id="KW-0472">Membrane</keyword>
<sequence>MATAVLITIAFPTPSAPLPLTLLMVVDLEKKVSLINRMVQSSYFLILGYIFSSSPGSFTVFSKYAKREEEHRSKRDGEGSQTEAVERRIFRSSQYRVIRSKHLRTPSNMLTVNLAIADMAFSLLFPSKLISSFYGYWIWGKLACEIYGFCCGLFGFASLNTAAMISIDRYLVIVHSRQPAARTNHRRTSLMIAVVWLWSLFWSSPPFYGFGRYIPDGLLTSCSFDYLTGNVKNYIHVTGMYIFQFLIPVGIVSFCYIQVVLFVKGKARRMASFRRTTISGKFNIIRPCKFSTAFFKMYPHNVSTYFCESFLVKIHTRIKSPHCCL</sequence>
<dbReference type="InterPro" id="IPR000276">
    <property type="entry name" value="GPCR_Rhodpsn"/>
</dbReference>
<comment type="subcellular location">
    <subcellularLocation>
        <location evidence="1">Membrane</location>
        <topology evidence="1">Multi-pass membrane protein</topology>
    </subcellularLocation>
</comment>